<accession>A0AAC9T326</accession>
<keyword evidence="2" id="KW-0812">Transmembrane</keyword>
<keyword evidence="2" id="KW-0472">Membrane</keyword>
<feature type="transmembrane region" description="Helical" evidence="2">
    <location>
        <begin position="12"/>
        <end position="30"/>
    </location>
</feature>
<sequence length="62" mass="7234">MSKTNNKSKIWLIVGIIFAISLSFGIWGISKALRNDEQTKQKYLNKNSDKKHIKENNKKKTR</sequence>
<gene>
    <name evidence="3" type="ORF">CEG42_00920</name>
</gene>
<organism evidence="3 4">
    <name type="scientific">Ureaplasma parvum</name>
    <name type="common">Ureaplasma urealyticum biotype 1</name>
    <dbReference type="NCBI Taxonomy" id="134821"/>
    <lineage>
        <taxon>Bacteria</taxon>
        <taxon>Bacillati</taxon>
        <taxon>Mycoplasmatota</taxon>
        <taxon>Mycoplasmoidales</taxon>
        <taxon>Mycoplasmoidaceae</taxon>
        <taxon>Ureaplasma</taxon>
    </lineage>
</organism>
<evidence type="ECO:0000313" key="3">
    <source>
        <dbReference type="EMBL" id="ASD29805.1"/>
    </source>
</evidence>
<dbReference type="EMBL" id="CP021991">
    <property type="protein sequence ID" value="ASD29805.1"/>
    <property type="molecule type" value="Genomic_DNA"/>
</dbReference>
<evidence type="ECO:0000313" key="4">
    <source>
        <dbReference type="Proteomes" id="UP000197054"/>
    </source>
</evidence>
<keyword evidence="2" id="KW-1133">Transmembrane helix</keyword>
<protein>
    <submittedName>
        <fullName evidence="3">Uncharacterized protein</fullName>
    </submittedName>
</protein>
<dbReference type="AlphaFoldDB" id="A0AAC9T326"/>
<feature type="region of interest" description="Disordered" evidence="1">
    <location>
        <begin position="43"/>
        <end position="62"/>
    </location>
</feature>
<dbReference type="Proteomes" id="UP000197054">
    <property type="component" value="Chromosome"/>
</dbReference>
<proteinExistence type="predicted"/>
<feature type="compositionally biased region" description="Basic and acidic residues" evidence="1">
    <location>
        <begin position="47"/>
        <end position="62"/>
    </location>
</feature>
<evidence type="ECO:0000256" key="2">
    <source>
        <dbReference type="SAM" id="Phobius"/>
    </source>
</evidence>
<evidence type="ECO:0000256" key="1">
    <source>
        <dbReference type="SAM" id="MobiDB-lite"/>
    </source>
</evidence>
<dbReference type="RefSeq" id="WP_088444148.1">
    <property type="nucleotide sequence ID" value="NZ_CP021991.1"/>
</dbReference>
<reference evidence="3 4" key="1">
    <citation type="submission" date="2017-06" db="EMBL/GenBank/DDBJ databases">
        <title>Genome Sequencing and Comparative Genomics Analysis of Five Ureaplasma Urealyticums with Different Drug Resistance.</title>
        <authorList>
            <person name="Ma L."/>
            <person name="Jia T."/>
        </authorList>
    </citation>
    <scope>NUCLEOTIDE SEQUENCE [LARGE SCALE GENOMIC DNA]</scope>
    <source>
        <strain evidence="4">hebnu uu3</strain>
    </source>
</reference>
<name>A0AAC9T326_UREPR</name>